<reference evidence="1 2" key="1">
    <citation type="journal article" date="2013" name="Mar. Genomics">
        <title>Expression of sulfatases in Rhodopirellula baltica and the diversity of sulfatases in the genus Rhodopirellula.</title>
        <authorList>
            <person name="Wegner C.E."/>
            <person name="Richter-Heitmann T."/>
            <person name="Klindworth A."/>
            <person name="Klockow C."/>
            <person name="Richter M."/>
            <person name="Achstetter T."/>
            <person name="Glockner F.O."/>
            <person name="Harder J."/>
        </authorList>
    </citation>
    <scope>NUCLEOTIDE SEQUENCE [LARGE SCALE GENOMIC DNA]</scope>
    <source>
        <strain evidence="1 2">SM1</strain>
    </source>
</reference>
<accession>M5RCS2</accession>
<sequence>PTHLLSHCVGLWPLQLIRYIPWPYGHGRGCIGLWPKPDVLVSRAATKADGIER</sequence>
<gene>
    <name evidence="1" type="ORF">RMSM_05884</name>
</gene>
<dbReference type="Proteomes" id="UP000011991">
    <property type="component" value="Unassembled WGS sequence"/>
</dbReference>
<comment type="caution">
    <text evidence="1">The sequence shown here is derived from an EMBL/GenBank/DDBJ whole genome shotgun (WGS) entry which is preliminary data.</text>
</comment>
<protein>
    <submittedName>
        <fullName evidence="1">Uncharacterized protein</fullName>
    </submittedName>
</protein>
<dbReference type="EMBL" id="ANOG01000845">
    <property type="protein sequence ID" value="EMI17185.1"/>
    <property type="molecule type" value="Genomic_DNA"/>
</dbReference>
<evidence type="ECO:0000313" key="1">
    <source>
        <dbReference type="EMBL" id="EMI17185.1"/>
    </source>
</evidence>
<organism evidence="1 2">
    <name type="scientific">Rhodopirellula maiorica SM1</name>
    <dbReference type="NCBI Taxonomy" id="1265738"/>
    <lineage>
        <taxon>Bacteria</taxon>
        <taxon>Pseudomonadati</taxon>
        <taxon>Planctomycetota</taxon>
        <taxon>Planctomycetia</taxon>
        <taxon>Pirellulales</taxon>
        <taxon>Pirellulaceae</taxon>
        <taxon>Novipirellula</taxon>
    </lineage>
</organism>
<evidence type="ECO:0000313" key="2">
    <source>
        <dbReference type="Proteomes" id="UP000011991"/>
    </source>
</evidence>
<name>M5RCS2_9BACT</name>
<proteinExistence type="predicted"/>
<feature type="non-terminal residue" evidence="1">
    <location>
        <position position="1"/>
    </location>
</feature>
<keyword evidence="2" id="KW-1185">Reference proteome</keyword>
<dbReference type="AlphaFoldDB" id="M5RCS2"/>